<dbReference type="EMBL" id="CAJGYM010000060">
    <property type="protein sequence ID" value="CAD6195801.1"/>
    <property type="molecule type" value="Genomic_DNA"/>
</dbReference>
<dbReference type="Proteomes" id="UP000835052">
    <property type="component" value="Unassembled WGS sequence"/>
</dbReference>
<evidence type="ECO:0000313" key="2">
    <source>
        <dbReference type="Proteomes" id="UP000835052"/>
    </source>
</evidence>
<accession>A0A8S1HNF1</accession>
<dbReference type="OrthoDB" id="9984778at2759"/>
<evidence type="ECO:0000313" key="1">
    <source>
        <dbReference type="EMBL" id="CAD6195801.1"/>
    </source>
</evidence>
<organism evidence="1 2">
    <name type="scientific">Caenorhabditis auriculariae</name>
    <dbReference type="NCBI Taxonomy" id="2777116"/>
    <lineage>
        <taxon>Eukaryota</taxon>
        <taxon>Metazoa</taxon>
        <taxon>Ecdysozoa</taxon>
        <taxon>Nematoda</taxon>
        <taxon>Chromadorea</taxon>
        <taxon>Rhabditida</taxon>
        <taxon>Rhabditina</taxon>
        <taxon>Rhabditomorpha</taxon>
        <taxon>Rhabditoidea</taxon>
        <taxon>Rhabditidae</taxon>
        <taxon>Peloderinae</taxon>
        <taxon>Caenorhabditis</taxon>
    </lineage>
</organism>
<protein>
    <submittedName>
        <fullName evidence="1">Uncharacterized protein</fullName>
    </submittedName>
</protein>
<comment type="caution">
    <text evidence="1">The sequence shown here is derived from an EMBL/GenBank/DDBJ whole genome shotgun (WGS) entry which is preliminary data.</text>
</comment>
<proteinExistence type="predicted"/>
<dbReference type="AlphaFoldDB" id="A0A8S1HNF1"/>
<sequence length="68" mass="7128">MQSWTSGWNISLTNGSIFRSFTCPSCLGPVDSTILSTLTAHTQQSLHDLVSSSSGQSIGSANVVVAKQ</sequence>
<reference evidence="1" key="1">
    <citation type="submission" date="2020-10" db="EMBL/GenBank/DDBJ databases">
        <authorList>
            <person name="Kikuchi T."/>
        </authorList>
    </citation>
    <scope>NUCLEOTIDE SEQUENCE</scope>
    <source>
        <strain evidence="1">NKZ352</strain>
    </source>
</reference>
<name>A0A8S1HNF1_9PELO</name>
<gene>
    <name evidence="1" type="ORF">CAUJ_LOCUS11720</name>
</gene>
<keyword evidence="2" id="KW-1185">Reference proteome</keyword>